<feature type="compositionally biased region" description="Basic and acidic residues" evidence="8">
    <location>
        <begin position="403"/>
        <end position="415"/>
    </location>
</feature>
<feature type="compositionally biased region" description="Basic and acidic residues" evidence="8">
    <location>
        <begin position="505"/>
        <end position="520"/>
    </location>
</feature>
<dbReference type="GO" id="GO:0005783">
    <property type="term" value="C:endoplasmic reticulum"/>
    <property type="evidence" value="ECO:0007669"/>
    <property type="project" value="TreeGrafter"/>
</dbReference>
<evidence type="ECO:0000256" key="1">
    <source>
        <dbReference type="ARBA" id="ARBA00004141"/>
    </source>
</evidence>
<feature type="region of interest" description="Disordered" evidence="8">
    <location>
        <begin position="487"/>
        <end position="525"/>
    </location>
</feature>
<evidence type="ECO:0000313" key="10">
    <source>
        <dbReference type="EMBL" id="CEL78549.1"/>
    </source>
</evidence>
<dbReference type="EMBL" id="LN714502">
    <property type="protein sequence ID" value="CEL78549.1"/>
    <property type="molecule type" value="Genomic_DNA"/>
</dbReference>
<dbReference type="InterPro" id="IPR001594">
    <property type="entry name" value="Palmitoyltrfase_DHHC"/>
</dbReference>
<dbReference type="GO" id="GO:0019706">
    <property type="term" value="F:protein-cysteine S-palmitoyltransferase activity"/>
    <property type="evidence" value="ECO:0007669"/>
    <property type="project" value="UniProtKB-EC"/>
</dbReference>
<dbReference type="PANTHER" id="PTHR22883:SF203">
    <property type="entry name" value="PALMITOYLTRANSFERASE"/>
    <property type="match status" value="1"/>
</dbReference>
<comment type="similarity">
    <text evidence="7">Belongs to the DHHC palmitoyltransferase family.</text>
</comment>
<dbReference type="AlphaFoldDB" id="A0A0F7V822"/>
<accession>A0A0F7V822</accession>
<feature type="region of interest" description="Disordered" evidence="8">
    <location>
        <begin position="1"/>
        <end position="86"/>
    </location>
</feature>
<sequence>MAHAPSRSPPSSPLPPTPSGPPSSLPAKSFVLPSTSSPSPPKSSPTPLSSPQPPPSSPLPPSPPSPPAPPPSAPSPSPPPSSRSPAEHLYELAAERHPARCTAIDRSDSRPPDEEIRRDGFSRPLQAFQILSWLCFAADVFLFYLVLVPSMCFALQVAGGVAFGLCALAVFACGWIATTTDPIDPVAFLSGPFSSAPAPEVHPDMRECDVCGFVHERSKHCRVCNKCVDGFDHHCMWINNCVGEKNYRPFFALLVFTAAMTAAVFLLAVGCVVEEAVWGSAGERWRAAYGWFASGAFYALLALPIALNGPLFALVAQLLALHIYLVRHHLTTFEYITLRVHEEDPAPSGAPEKKKLRAWAEWIVIDRQRLRRAKKRGLMRDLSDVSQCTPVRPADFVPPRDSLQPDRHPAERCDGDAAPPTPGGPQSWPSYTSWRITMMGDSAVCAFRGGLLGCLRSSRRLRLLSMTAGARQVQLCLTRWKILKSRRSEKRRKRRERSRGSRGGSRVERLDSVAQRETHWPRGASRARFGRERGWEEERQIFFAKAHGHRKKEAACMRQSVGVCTIVFECAYTKCVSALRLSVGHAWIFHRVSRTGDASWKVSLPPGAVRCFTTSALKAS</sequence>
<evidence type="ECO:0000256" key="7">
    <source>
        <dbReference type="RuleBase" id="RU079119"/>
    </source>
</evidence>
<dbReference type="Pfam" id="PF01529">
    <property type="entry name" value="DHHC"/>
    <property type="match status" value="1"/>
</dbReference>
<comment type="domain">
    <text evidence="7">The DHHC domain is required for palmitoyltransferase activity.</text>
</comment>
<feature type="domain" description="Palmitoyltransferase DHHC" evidence="9">
    <location>
        <begin position="208"/>
        <end position="337"/>
    </location>
</feature>
<name>A0A0F7V822_TOXGV</name>
<evidence type="ECO:0000256" key="6">
    <source>
        <dbReference type="ARBA" id="ARBA00023315"/>
    </source>
</evidence>
<reference evidence="10" key="1">
    <citation type="journal article" date="2015" name="PLoS ONE">
        <title>Comprehensive Evaluation of Toxoplasma gondii VEG and Neospora caninum LIV Genomes with Tachyzoite Stage Transcriptome and Proteome Defines Novel Transcript Features.</title>
        <authorList>
            <person name="Ramaprasad A."/>
            <person name="Mourier T."/>
            <person name="Naeem R."/>
            <person name="Malas T.B."/>
            <person name="Moussa E."/>
            <person name="Panigrahi A."/>
            <person name="Vermont S.J."/>
            <person name="Otto T.D."/>
            <person name="Wastling J."/>
            <person name="Pain A."/>
        </authorList>
    </citation>
    <scope>NUCLEOTIDE SEQUENCE</scope>
    <source>
        <strain evidence="10">VEG</strain>
    </source>
</reference>
<comment type="subcellular location">
    <subcellularLocation>
        <location evidence="1">Membrane</location>
        <topology evidence="1">Multi-pass membrane protein</topology>
    </subcellularLocation>
</comment>
<evidence type="ECO:0000259" key="9">
    <source>
        <dbReference type="Pfam" id="PF01529"/>
    </source>
</evidence>
<keyword evidence="3 7" id="KW-0812">Transmembrane</keyword>
<evidence type="ECO:0000256" key="3">
    <source>
        <dbReference type="ARBA" id="ARBA00022692"/>
    </source>
</evidence>
<dbReference type="PROSITE" id="PS50216">
    <property type="entry name" value="DHHC"/>
    <property type="match status" value="1"/>
</dbReference>
<comment type="catalytic activity">
    <reaction evidence="7">
        <text>L-cysteinyl-[protein] + hexadecanoyl-CoA = S-hexadecanoyl-L-cysteinyl-[protein] + CoA</text>
        <dbReference type="Rhea" id="RHEA:36683"/>
        <dbReference type="Rhea" id="RHEA-COMP:10131"/>
        <dbReference type="Rhea" id="RHEA-COMP:11032"/>
        <dbReference type="ChEBI" id="CHEBI:29950"/>
        <dbReference type="ChEBI" id="CHEBI:57287"/>
        <dbReference type="ChEBI" id="CHEBI:57379"/>
        <dbReference type="ChEBI" id="CHEBI:74151"/>
        <dbReference type="EC" id="2.3.1.225"/>
    </reaction>
</comment>
<keyword evidence="2 7" id="KW-0808">Transferase</keyword>
<proteinExistence type="inferred from homology"/>
<dbReference type="PANTHER" id="PTHR22883">
    <property type="entry name" value="ZINC FINGER DHHC DOMAIN CONTAINING PROTEIN"/>
    <property type="match status" value="1"/>
</dbReference>
<evidence type="ECO:0000256" key="8">
    <source>
        <dbReference type="SAM" id="MobiDB-lite"/>
    </source>
</evidence>
<evidence type="ECO:0000256" key="5">
    <source>
        <dbReference type="ARBA" id="ARBA00023136"/>
    </source>
</evidence>
<dbReference type="GO" id="GO:0016020">
    <property type="term" value="C:membrane"/>
    <property type="evidence" value="ECO:0007669"/>
    <property type="project" value="UniProtKB-SubCell"/>
</dbReference>
<feature type="transmembrane region" description="Helical" evidence="7">
    <location>
        <begin position="127"/>
        <end position="147"/>
    </location>
</feature>
<feature type="region of interest" description="Disordered" evidence="8">
    <location>
        <begin position="390"/>
        <end position="432"/>
    </location>
</feature>
<gene>
    <name evidence="10" type="ORF">BN1205_002490</name>
</gene>
<protein>
    <recommendedName>
        <fullName evidence="7">Palmitoyltransferase</fullName>
        <ecNumber evidence="7">2.3.1.225</ecNumber>
    </recommendedName>
</protein>
<evidence type="ECO:0000256" key="2">
    <source>
        <dbReference type="ARBA" id="ARBA00022679"/>
    </source>
</evidence>
<keyword evidence="5 7" id="KW-0472">Membrane</keyword>
<feature type="compositionally biased region" description="Basic residues" evidence="8">
    <location>
        <begin position="487"/>
        <end position="497"/>
    </location>
</feature>
<keyword evidence="6 7" id="KW-0012">Acyltransferase</keyword>
<dbReference type="EC" id="2.3.1.225" evidence="7"/>
<dbReference type="PRINTS" id="PR01217">
    <property type="entry name" value="PRICHEXTENSN"/>
</dbReference>
<keyword evidence="4 7" id="KW-1133">Transmembrane helix</keyword>
<organism evidence="10">
    <name type="scientific">Toxoplasma gondii (strain ATCC 50861 / VEG)</name>
    <dbReference type="NCBI Taxonomy" id="432359"/>
    <lineage>
        <taxon>Eukaryota</taxon>
        <taxon>Sar</taxon>
        <taxon>Alveolata</taxon>
        <taxon>Apicomplexa</taxon>
        <taxon>Conoidasida</taxon>
        <taxon>Coccidia</taxon>
        <taxon>Eucoccidiorida</taxon>
        <taxon>Eimeriorina</taxon>
        <taxon>Sarcocystidae</taxon>
        <taxon>Toxoplasma</taxon>
    </lineage>
</organism>
<evidence type="ECO:0000256" key="4">
    <source>
        <dbReference type="ARBA" id="ARBA00022989"/>
    </source>
</evidence>
<feature type="compositionally biased region" description="Pro residues" evidence="8">
    <location>
        <begin position="38"/>
        <end position="82"/>
    </location>
</feature>
<feature type="transmembrane region" description="Helical" evidence="7">
    <location>
        <begin position="153"/>
        <end position="177"/>
    </location>
</feature>
<feature type="compositionally biased region" description="Pro residues" evidence="8">
    <location>
        <begin position="7"/>
        <end position="24"/>
    </location>
</feature>
<feature type="transmembrane region" description="Helical" evidence="7">
    <location>
        <begin position="250"/>
        <end position="269"/>
    </location>
</feature>
<feature type="transmembrane region" description="Helical" evidence="7">
    <location>
        <begin position="289"/>
        <end position="321"/>
    </location>
</feature>
<dbReference type="InterPro" id="IPR039859">
    <property type="entry name" value="PFA4/ZDH16/20/ERF2-like"/>
</dbReference>
<dbReference type="GO" id="GO:0006612">
    <property type="term" value="P:protein targeting to membrane"/>
    <property type="evidence" value="ECO:0007669"/>
    <property type="project" value="TreeGrafter"/>
</dbReference>
<dbReference type="GO" id="GO:0005794">
    <property type="term" value="C:Golgi apparatus"/>
    <property type="evidence" value="ECO:0007669"/>
    <property type="project" value="TreeGrafter"/>
</dbReference>